<protein>
    <submittedName>
        <fullName evidence="1">Unnamed protein product</fullName>
    </submittedName>
</protein>
<gene>
    <name evidence="1" type="ORF">Pfra01_001038000</name>
</gene>
<keyword evidence="2" id="KW-1185">Reference proteome</keyword>
<dbReference type="EMBL" id="BSXT01000992">
    <property type="protein sequence ID" value="GMF37224.1"/>
    <property type="molecule type" value="Genomic_DNA"/>
</dbReference>
<dbReference type="Proteomes" id="UP001165121">
    <property type="component" value="Unassembled WGS sequence"/>
</dbReference>
<accession>A0A9W6XE76</accession>
<evidence type="ECO:0000313" key="2">
    <source>
        <dbReference type="Proteomes" id="UP001165121"/>
    </source>
</evidence>
<sequence length="123" mass="13038">MSVFFSVETTVTTPVSAQRLCTRPRADVTIPGIATGKQKLRQPAGEGPPAADAVKGVDIGHAVSTTAAPSEGHSHCKKKDGKPNLVLLKVNPERETSLRAFVDCGASNNSVRLQSLARLDFEE</sequence>
<comment type="caution">
    <text evidence="1">The sequence shown here is derived from an EMBL/GenBank/DDBJ whole genome shotgun (WGS) entry which is preliminary data.</text>
</comment>
<name>A0A9W6XE76_9STRA</name>
<evidence type="ECO:0000313" key="1">
    <source>
        <dbReference type="EMBL" id="GMF37224.1"/>
    </source>
</evidence>
<reference evidence="1" key="1">
    <citation type="submission" date="2023-04" db="EMBL/GenBank/DDBJ databases">
        <title>Phytophthora fragariaefolia NBRC 109709.</title>
        <authorList>
            <person name="Ichikawa N."/>
            <person name="Sato H."/>
            <person name="Tonouchi N."/>
        </authorList>
    </citation>
    <scope>NUCLEOTIDE SEQUENCE</scope>
    <source>
        <strain evidence="1">NBRC 109709</strain>
    </source>
</reference>
<dbReference type="AlphaFoldDB" id="A0A9W6XE76"/>
<proteinExistence type="predicted"/>
<dbReference type="OrthoDB" id="145487at2759"/>
<organism evidence="1 2">
    <name type="scientific">Phytophthora fragariaefolia</name>
    <dbReference type="NCBI Taxonomy" id="1490495"/>
    <lineage>
        <taxon>Eukaryota</taxon>
        <taxon>Sar</taxon>
        <taxon>Stramenopiles</taxon>
        <taxon>Oomycota</taxon>
        <taxon>Peronosporomycetes</taxon>
        <taxon>Peronosporales</taxon>
        <taxon>Peronosporaceae</taxon>
        <taxon>Phytophthora</taxon>
    </lineage>
</organism>